<dbReference type="Pfam" id="PF19928">
    <property type="entry name" value="DUF6391"/>
    <property type="match status" value="1"/>
</dbReference>
<reference evidence="2 3" key="1">
    <citation type="submission" date="2019-08" db="EMBL/GenBank/DDBJ databases">
        <title>Calorimonas adulescens gen. nov., sp. nov., an anaerobic thermophilic bacterium from Sakhalin hot spring.</title>
        <authorList>
            <person name="Khomyakova M.A."/>
            <person name="Merkel A.Y."/>
            <person name="Novikov A."/>
            <person name="Bonch-Osmolovskaya E.A."/>
            <person name="Slobodkin A.I."/>
        </authorList>
    </citation>
    <scope>NUCLEOTIDE SEQUENCE [LARGE SCALE GENOMIC DNA]</scope>
    <source>
        <strain evidence="2 3">A05MB</strain>
    </source>
</reference>
<accession>A0A5D8QFY1</accession>
<name>A0A5D8QFY1_9THEO</name>
<evidence type="ECO:0000256" key="1">
    <source>
        <dbReference type="SAM" id="Phobius"/>
    </source>
</evidence>
<protein>
    <submittedName>
        <fullName evidence="2">Uncharacterized protein</fullName>
    </submittedName>
</protein>
<keyword evidence="1" id="KW-0812">Transmembrane</keyword>
<comment type="caution">
    <text evidence="2">The sequence shown here is derived from an EMBL/GenBank/DDBJ whole genome shotgun (WGS) entry which is preliminary data.</text>
</comment>
<feature type="transmembrane region" description="Helical" evidence="1">
    <location>
        <begin position="6"/>
        <end position="24"/>
    </location>
</feature>
<organism evidence="2 3">
    <name type="scientific">Calorimonas adulescens</name>
    <dbReference type="NCBI Taxonomy" id="2606906"/>
    <lineage>
        <taxon>Bacteria</taxon>
        <taxon>Bacillati</taxon>
        <taxon>Bacillota</taxon>
        <taxon>Clostridia</taxon>
        <taxon>Thermoanaerobacterales</taxon>
        <taxon>Thermoanaerobacteraceae</taxon>
        <taxon>Calorimonas</taxon>
    </lineage>
</organism>
<gene>
    <name evidence="2" type="ORF">FWJ32_00555</name>
</gene>
<evidence type="ECO:0000313" key="2">
    <source>
        <dbReference type="EMBL" id="TZE83411.1"/>
    </source>
</evidence>
<feature type="transmembrane region" description="Helical" evidence="1">
    <location>
        <begin position="118"/>
        <end position="138"/>
    </location>
</feature>
<dbReference type="AlphaFoldDB" id="A0A5D8QFY1"/>
<dbReference type="EMBL" id="VTPS01000001">
    <property type="protein sequence ID" value="TZE83411.1"/>
    <property type="molecule type" value="Genomic_DNA"/>
</dbReference>
<keyword evidence="3" id="KW-1185">Reference proteome</keyword>
<keyword evidence="1" id="KW-0472">Membrane</keyword>
<dbReference type="RefSeq" id="WP_149544029.1">
    <property type="nucleotide sequence ID" value="NZ_VTPS01000001.1"/>
</dbReference>
<feature type="transmembrane region" description="Helical" evidence="1">
    <location>
        <begin position="144"/>
        <end position="162"/>
    </location>
</feature>
<dbReference type="Proteomes" id="UP000322976">
    <property type="component" value="Unassembled WGS sequence"/>
</dbReference>
<keyword evidence="1" id="KW-1133">Transmembrane helix</keyword>
<proteinExistence type="predicted"/>
<sequence>MYLFFLLFFPILVFILLNLIILPFQFTVRSLLNIVTIPVEIYRIAVNKVVRQNHALEHATINVIEEKYDGIFNLSGYALTDGFIIRGNAPADMVYEAAKVGSMRLKRGERYLAVHKRCGTSIAVTNFISSIIFLVLLFKYGYFNLFNIIIAIVLASLIGPLFGKYVQLYLTTAQDVKNMDIINITDNTQPVYFWNTSNEYYIQTRRI</sequence>
<evidence type="ECO:0000313" key="3">
    <source>
        <dbReference type="Proteomes" id="UP000322976"/>
    </source>
</evidence>